<reference evidence="1" key="1">
    <citation type="submission" date="2019-08" db="EMBL/GenBank/DDBJ databases">
        <title>The improved chromosome-level genome for the pearl oyster Pinctada fucata martensii using PacBio sequencing and Hi-C.</title>
        <authorList>
            <person name="Zheng Z."/>
        </authorList>
    </citation>
    <scope>NUCLEOTIDE SEQUENCE</scope>
    <source>
        <strain evidence="1">ZZ-2019</strain>
        <tissue evidence="1">Adductor muscle</tissue>
    </source>
</reference>
<dbReference type="EMBL" id="VSWD01000002">
    <property type="protein sequence ID" value="KAK3107093.1"/>
    <property type="molecule type" value="Genomic_DNA"/>
</dbReference>
<evidence type="ECO:0000313" key="2">
    <source>
        <dbReference type="Proteomes" id="UP001186944"/>
    </source>
</evidence>
<protein>
    <submittedName>
        <fullName evidence="1">Uncharacterized protein</fullName>
    </submittedName>
</protein>
<accession>A0AA88YJY7</accession>
<organism evidence="1 2">
    <name type="scientific">Pinctada imbricata</name>
    <name type="common">Atlantic pearl-oyster</name>
    <name type="synonym">Pinctada martensii</name>
    <dbReference type="NCBI Taxonomy" id="66713"/>
    <lineage>
        <taxon>Eukaryota</taxon>
        <taxon>Metazoa</taxon>
        <taxon>Spiralia</taxon>
        <taxon>Lophotrochozoa</taxon>
        <taxon>Mollusca</taxon>
        <taxon>Bivalvia</taxon>
        <taxon>Autobranchia</taxon>
        <taxon>Pteriomorphia</taxon>
        <taxon>Pterioida</taxon>
        <taxon>Pterioidea</taxon>
        <taxon>Pteriidae</taxon>
        <taxon>Pinctada</taxon>
    </lineage>
</organism>
<dbReference type="AlphaFoldDB" id="A0AA88YJY7"/>
<keyword evidence="2" id="KW-1185">Reference proteome</keyword>
<proteinExistence type="predicted"/>
<evidence type="ECO:0000313" key="1">
    <source>
        <dbReference type="EMBL" id="KAK3107093.1"/>
    </source>
</evidence>
<name>A0AA88YJY7_PINIB</name>
<sequence length="100" mass="11204">MGGGEISSTKLHIDATGSVAVSGVSKAGNGVWMSGYNTQEMVDMQRADPNFQILIEWLERQQEPGNELLATSPAIKHYWVNRNNYFIDNDGLLWERSEEC</sequence>
<gene>
    <name evidence="1" type="ORF">FSP39_007005</name>
</gene>
<dbReference type="Proteomes" id="UP001186944">
    <property type="component" value="Unassembled WGS sequence"/>
</dbReference>
<comment type="caution">
    <text evidence="1">The sequence shown here is derived from an EMBL/GenBank/DDBJ whole genome shotgun (WGS) entry which is preliminary data.</text>
</comment>